<evidence type="ECO:0000313" key="4">
    <source>
        <dbReference type="Proteomes" id="UP000717515"/>
    </source>
</evidence>
<feature type="region of interest" description="Disordered" evidence="2">
    <location>
        <begin position="863"/>
        <end position="883"/>
    </location>
</feature>
<dbReference type="GO" id="GO:0030705">
    <property type="term" value="P:cytoskeleton-dependent intracellular transport"/>
    <property type="evidence" value="ECO:0007669"/>
    <property type="project" value="TreeGrafter"/>
</dbReference>
<evidence type="ECO:0000256" key="2">
    <source>
        <dbReference type="SAM" id="MobiDB-lite"/>
    </source>
</evidence>
<sequence>MNPEPYLETPHYRHPSGGTLSSDEYEAGAESSASSMDNHGVAGYKKHPSSSLGHPHKQPQPLLLQSLANSKHQSLSAFATPPQSSPQSIRDDGLHHNDNGMSSYQYSSGSEEDLDAFSQEPALLGDLASTSSAHRVRRDSGSLKMTAAKRLPAFSASLSSLPSESLIEEEEEEDDEEDRYAGSRRQDHADGLENEMEGVLQGKGKAGQDKEVDVRNRSMDTRHVNNLPRTLENGGSKSSHQGLSSLQSAFHPFPSPPARTTPTVVTALKGKPSSSTSTSSATSSAAKGQGKQPQNNGHSPSAARPVEPDRGPADLSNPSMALAEALIAARSKAENKSMDPSQSPAIPTSPKHTRSNHQGYAYVDSGGRQGLATAQEPNGPTSTNQIRIPVPDLSPSLRGYPSHHAKQVDVGRTPDGLLYNRRTSFTLSPTSSNPELAESQTDSHSGSYGTPRPIINPGQPLVQAAPTSAKYGGNGGGRARRPSISSNISRFSDDYAQERPLHHSRHQREPSVLGTSYDSVNSGQHQDNRMYSRFGFAGQDLDQGSLPSQGYDHHPSEYPHGQSVESSSFPLEYSNHRHFRTSVDSDSGPYSEKHGQAPKGSFQDRHQQKRRASGRSEPSGSASAYPHTSSSRSLGISEDLQDQMNTEAEYIMSRNTELLRILSIREEEIQTLQQELDHTLKVMHEYEDDLMAMHTAAAKPYESYHQTLDQIGHEMTQQDALLQGYQQENEKLTSQLKSSVEIRQEAEKRHLQTVSRLKNELGQVRAELESSDQAKYGTSDLRLLLKHSQETHEQARKGFKDKEEEYQTEIMELKEQLRATEQTLDEERRTKAEDMQKLERDVQDFRAGYDGMLAQLQSLAPSYQMPHQKRASSSSSADDGQADTTVDMELERDIGLIKASLLNGSSKSSITAKSMTPSPPLSDKPEKHQQQQQQTKEFKPKVLDRKLTSTQTLTSANMPTNTDEEKMDLEQRINKFEADVRQSLVRSASIESFISVRSLTGTFIPLASKVKSHTTEHGRPRDDPRLSTLGEEHKLANKLRDRINALNIENKRLHSELSSLSHTLRQQQAERQRKVAQLEELLDMHESAASTKLDDAVTEEGQARIRKVIQGLLVRIRTKEAEAEFYHNAYLDKVMELDQMALANGKALALEGSQEEGQSQGVVDSLAIASPTANVIETLEARVKELERINMETAFRLAAEQRRAQASETENATLVREKLTLARMLEDQVEQLQTKLSVAEIARARLEDENAALRQQKGSKEQQQQQQEKDSHGGHGGRAEGAESDPASTKSMAIMRTRMLSLTRQRDQLREQLQEAFEIQLAMQERPGDKASEWSMDDFKRLELALEEKTAELSIWKERAIALEKVVERIRMIKDKPEPTGLNLDRGSTTDSESVISASSAGGRSQQHHTLEELDQVVLRLERRLERRDQELQEVVLEAKRQADQRLEAWKSKWVQVVQRKNAEIHRFQVELESLMAAVNRDRARMAEAMKK</sequence>
<feature type="compositionally biased region" description="Polar residues" evidence="2">
    <location>
        <begin position="99"/>
        <end position="109"/>
    </location>
</feature>
<feature type="coiled-coil region" evidence="1">
    <location>
        <begin position="1411"/>
        <end position="1492"/>
    </location>
</feature>
<feature type="compositionally biased region" description="Basic and acidic residues" evidence="2">
    <location>
        <begin position="491"/>
        <end position="501"/>
    </location>
</feature>
<keyword evidence="1" id="KW-0175">Coiled coil</keyword>
<feature type="coiled-coil region" evidence="1">
    <location>
        <begin position="655"/>
        <end position="689"/>
    </location>
</feature>
<evidence type="ECO:0000256" key="1">
    <source>
        <dbReference type="SAM" id="Coils"/>
    </source>
</evidence>
<feature type="region of interest" description="Disordered" evidence="2">
    <location>
        <begin position="1251"/>
        <end position="1290"/>
    </location>
</feature>
<feature type="compositionally biased region" description="Polar residues" evidence="2">
    <location>
        <begin position="616"/>
        <end position="634"/>
    </location>
</feature>
<dbReference type="PANTHER" id="PTHR18947:SF28">
    <property type="entry name" value="GIRDIN, ISOFORM A"/>
    <property type="match status" value="1"/>
</dbReference>
<comment type="caution">
    <text evidence="3">The sequence shown here is derived from an EMBL/GenBank/DDBJ whole genome shotgun (WGS) entry which is preliminary data.</text>
</comment>
<feature type="compositionally biased region" description="Basic and acidic residues" evidence="2">
    <location>
        <begin position="936"/>
        <end position="947"/>
    </location>
</feature>
<feature type="compositionally biased region" description="Basic and acidic residues" evidence="2">
    <location>
        <begin position="179"/>
        <end position="191"/>
    </location>
</feature>
<feature type="compositionally biased region" description="Basic and acidic residues" evidence="2">
    <location>
        <begin position="206"/>
        <end position="223"/>
    </location>
</feature>
<feature type="compositionally biased region" description="Polar residues" evidence="2">
    <location>
        <begin position="421"/>
        <end position="448"/>
    </location>
</feature>
<dbReference type="GO" id="GO:0031122">
    <property type="term" value="P:cytoplasmic microtubule organization"/>
    <property type="evidence" value="ECO:0007669"/>
    <property type="project" value="TreeGrafter"/>
</dbReference>
<feature type="compositionally biased region" description="Polar residues" evidence="2">
    <location>
        <begin position="907"/>
        <end position="916"/>
    </location>
</feature>
<name>A0A9P8ACA9_MORAP</name>
<feature type="compositionally biased region" description="Polar residues" evidence="2">
    <location>
        <begin position="233"/>
        <end position="248"/>
    </location>
</feature>
<feature type="coiled-coil region" evidence="1">
    <location>
        <begin position="715"/>
        <end position="841"/>
    </location>
</feature>
<dbReference type="Proteomes" id="UP000717515">
    <property type="component" value="Unassembled WGS sequence"/>
</dbReference>
<evidence type="ECO:0000313" key="3">
    <source>
        <dbReference type="EMBL" id="KAG9326816.1"/>
    </source>
</evidence>
<organism evidence="3 4">
    <name type="scientific">Mortierella alpina</name>
    <name type="common">Oleaginous fungus</name>
    <name type="synonym">Mortierella renispora</name>
    <dbReference type="NCBI Taxonomy" id="64518"/>
    <lineage>
        <taxon>Eukaryota</taxon>
        <taxon>Fungi</taxon>
        <taxon>Fungi incertae sedis</taxon>
        <taxon>Mucoromycota</taxon>
        <taxon>Mortierellomycotina</taxon>
        <taxon>Mortierellomycetes</taxon>
        <taxon>Mortierellales</taxon>
        <taxon>Mortierellaceae</taxon>
        <taxon>Mortierella</taxon>
    </lineage>
</organism>
<feature type="region of interest" description="Disordered" evidence="2">
    <location>
        <begin position="1"/>
        <end position="526"/>
    </location>
</feature>
<protein>
    <submittedName>
        <fullName evidence="3">Uncharacterized protein</fullName>
    </submittedName>
</protein>
<reference evidence="3" key="1">
    <citation type="submission" date="2021-07" db="EMBL/GenBank/DDBJ databases">
        <title>Draft genome of Mortierella alpina, strain LL118, isolated from an aspen leaf litter sample.</title>
        <authorList>
            <person name="Yang S."/>
            <person name="Vinatzer B.A."/>
        </authorList>
    </citation>
    <scope>NUCLEOTIDE SEQUENCE</scope>
    <source>
        <strain evidence="3">LL118</strain>
    </source>
</reference>
<feature type="region of interest" description="Disordered" evidence="2">
    <location>
        <begin position="538"/>
        <end position="636"/>
    </location>
</feature>
<gene>
    <name evidence="3" type="ORF">KVV02_005478</name>
</gene>
<proteinExistence type="predicted"/>
<accession>A0A9P8ACA9</accession>
<dbReference type="GO" id="GO:0005737">
    <property type="term" value="C:cytoplasm"/>
    <property type="evidence" value="ECO:0007669"/>
    <property type="project" value="TreeGrafter"/>
</dbReference>
<dbReference type="GO" id="GO:0008017">
    <property type="term" value="F:microtubule binding"/>
    <property type="evidence" value="ECO:0007669"/>
    <property type="project" value="TreeGrafter"/>
</dbReference>
<feature type="coiled-coil region" evidence="1">
    <location>
        <begin position="1036"/>
        <end position="1084"/>
    </location>
</feature>
<feature type="compositionally biased region" description="Polar residues" evidence="2">
    <location>
        <begin position="1386"/>
        <end position="1405"/>
    </location>
</feature>
<dbReference type="GO" id="GO:0051959">
    <property type="term" value="F:dynein light intermediate chain binding"/>
    <property type="evidence" value="ECO:0007669"/>
    <property type="project" value="TreeGrafter"/>
</dbReference>
<feature type="compositionally biased region" description="Polar residues" evidence="2">
    <location>
        <begin position="66"/>
        <end position="88"/>
    </location>
</feature>
<feature type="compositionally biased region" description="Basic and acidic residues" evidence="2">
    <location>
        <begin position="89"/>
        <end position="98"/>
    </location>
</feature>
<feature type="compositionally biased region" description="Acidic residues" evidence="2">
    <location>
        <begin position="166"/>
        <end position="178"/>
    </location>
</feature>
<feature type="compositionally biased region" description="Polar residues" evidence="2">
    <location>
        <begin position="375"/>
        <end position="386"/>
    </location>
</feature>
<feature type="compositionally biased region" description="Low complexity" evidence="2">
    <location>
        <begin position="260"/>
        <end position="286"/>
    </location>
</feature>
<dbReference type="EMBL" id="JAIFTL010000013">
    <property type="protein sequence ID" value="KAG9326816.1"/>
    <property type="molecule type" value="Genomic_DNA"/>
</dbReference>
<feature type="region of interest" description="Disordered" evidence="2">
    <location>
        <begin position="1377"/>
        <end position="1409"/>
    </location>
</feature>
<dbReference type="PANTHER" id="PTHR18947">
    <property type="entry name" value="HOOK PROTEINS"/>
    <property type="match status" value="1"/>
</dbReference>
<feature type="compositionally biased region" description="Polar residues" evidence="2">
    <location>
        <begin position="513"/>
        <end position="525"/>
    </location>
</feature>
<feature type="compositionally biased region" description="Basic and acidic residues" evidence="2">
    <location>
        <begin position="1267"/>
        <end position="1281"/>
    </location>
</feature>
<dbReference type="GO" id="GO:0005815">
    <property type="term" value="C:microtubule organizing center"/>
    <property type="evidence" value="ECO:0007669"/>
    <property type="project" value="TreeGrafter"/>
</dbReference>
<feature type="region of interest" description="Disordered" evidence="2">
    <location>
        <begin position="907"/>
        <end position="950"/>
    </location>
</feature>